<dbReference type="SUPFAM" id="SSF46689">
    <property type="entry name" value="Homeodomain-like"/>
    <property type="match status" value="1"/>
</dbReference>
<evidence type="ECO:0000256" key="5">
    <source>
        <dbReference type="ARBA" id="ARBA00022989"/>
    </source>
</evidence>
<feature type="compositionally biased region" description="Polar residues" evidence="8">
    <location>
        <begin position="7"/>
        <end position="29"/>
    </location>
</feature>
<proteinExistence type="inferred from homology"/>
<dbReference type="GO" id="GO:0016020">
    <property type="term" value="C:membrane"/>
    <property type="evidence" value="ECO:0007669"/>
    <property type="project" value="UniProtKB-SubCell"/>
</dbReference>
<organism evidence="10 11">
    <name type="scientific">Cryoendolithus antarcticus</name>
    <dbReference type="NCBI Taxonomy" id="1507870"/>
    <lineage>
        <taxon>Eukaryota</taxon>
        <taxon>Fungi</taxon>
        <taxon>Dikarya</taxon>
        <taxon>Ascomycota</taxon>
        <taxon>Pezizomycotina</taxon>
        <taxon>Dothideomycetes</taxon>
        <taxon>Dothideomycetidae</taxon>
        <taxon>Cladosporiales</taxon>
        <taxon>Cladosporiaceae</taxon>
        <taxon>Cryoendolithus</taxon>
    </lineage>
</organism>
<dbReference type="OrthoDB" id="435980at2759"/>
<evidence type="ECO:0000256" key="7">
    <source>
        <dbReference type="ARBA" id="ARBA00023136"/>
    </source>
</evidence>
<evidence type="ECO:0000256" key="8">
    <source>
        <dbReference type="SAM" id="MobiDB-lite"/>
    </source>
</evidence>
<dbReference type="GO" id="GO:0008324">
    <property type="term" value="F:monoatomic cation transmembrane transporter activity"/>
    <property type="evidence" value="ECO:0007669"/>
    <property type="project" value="InterPro"/>
</dbReference>
<evidence type="ECO:0000256" key="1">
    <source>
        <dbReference type="ARBA" id="ARBA00004141"/>
    </source>
</evidence>
<name>A0A1V8TMY9_9PEZI</name>
<comment type="similarity">
    <text evidence="2">Belongs to the cation diffusion facilitator (CDF) transporter (TC 2.A.4) family. SLC30A subfamily.</text>
</comment>
<feature type="region of interest" description="Disordered" evidence="8">
    <location>
        <begin position="1"/>
        <end position="29"/>
    </location>
</feature>
<feature type="compositionally biased region" description="Basic and acidic residues" evidence="8">
    <location>
        <begin position="609"/>
        <end position="633"/>
    </location>
</feature>
<evidence type="ECO:0000313" key="10">
    <source>
        <dbReference type="EMBL" id="OQO12747.1"/>
    </source>
</evidence>
<dbReference type="FunFam" id="3.30.70.1350:FF:000010">
    <property type="entry name" value="Cation efflux family protein, putative"/>
    <property type="match status" value="1"/>
</dbReference>
<dbReference type="SUPFAM" id="SSF161111">
    <property type="entry name" value="Cation efflux protein transmembrane domain-like"/>
    <property type="match status" value="1"/>
</dbReference>
<dbReference type="InterPro" id="IPR009057">
    <property type="entry name" value="Homeodomain-like_sf"/>
</dbReference>
<evidence type="ECO:0000313" key="11">
    <source>
        <dbReference type="Proteomes" id="UP000192596"/>
    </source>
</evidence>
<dbReference type="STRING" id="1507870.A0A1V8TMY9"/>
<dbReference type="FunCoup" id="A0A1V8TMY9">
    <property type="interactions" value="147"/>
</dbReference>
<feature type="domain" description="Myb-like" evidence="9">
    <location>
        <begin position="28"/>
        <end position="78"/>
    </location>
</feature>
<feature type="region of interest" description="Disordered" evidence="8">
    <location>
        <begin position="609"/>
        <end position="649"/>
    </location>
</feature>
<dbReference type="InterPro" id="IPR058533">
    <property type="entry name" value="Cation_efflux_TM"/>
</dbReference>
<evidence type="ECO:0000256" key="6">
    <source>
        <dbReference type="ARBA" id="ARBA00023065"/>
    </source>
</evidence>
<dbReference type="PANTHER" id="PTHR43840">
    <property type="entry name" value="MITOCHONDRIAL METAL TRANSPORTER 1-RELATED"/>
    <property type="match status" value="1"/>
</dbReference>
<gene>
    <name evidence="10" type="ORF">B0A48_02211</name>
</gene>
<keyword evidence="5" id="KW-1133">Transmembrane helix</keyword>
<evidence type="ECO:0000256" key="3">
    <source>
        <dbReference type="ARBA" id="ARBA00022448"/>
    </source>
</evidence>
<comment type="subcellular location">
    <subcellularLocation>
        <location evidence="1">Membrane</location>
        <topology evidence="1">Multi-pass membrane protein</topology>
    </subcellularLocation>
</comment>
<dbReference type="Pfam" id="PF01545">
    <property type="entry name" value="Cation_efflux"/>
    <property type="match status" value="1"/>
</dbReference>
<dbReference type="Pfam" id="PF13921">
    <property type="entry name" value="Myb_DNA-bind_6"/>
    <property type="match status" value="1"/>
</dbReference>
<evidence type="ECO:0000256" key="4">
    <source>
        <dbReference type="ARBA" id="ARBA00022692"/>
    </source>
</evidence>
<dbReference type="InterPro" id="IPR002524">
    <property type="entry name" value="Cation_efflux"/>
</dbReference>
<dbReference type="InterPro" id="IPR001005">
    <property type="entry name" value="SANT/Myb"/>
</dbReference>
<dbReference type="InterPro" id="IPR050291">
    <property type="entry name" value="CDF_Transporter"/>
</dbReference>
<dbReference type="AlphaFoldDB" id="A0A1V8TMY9"/>
<dbReference type="PANTHER" id="PTHR43840:SF15">
    <property type="entry name" value="MITOCHONDRIAL METAL TRANSPORTER 1-RELATED"/>
    <property type="match status" value="1"/>
</dbReference>
<keyword evidence="11" id="KW-1185">Reference proteome</keyword>
<dbReference type="FunFam" id="1.20.1510.10:FF:000013">
    <property type="entry name" value="Cation efflux family protein"/>
    <property type="match status" value="1"/>
</dbReference>
<keyword evidence="6" id="KW-0406">Ion transport</keyword>
<dbReference type="InParanoid" id="A0A1V8TMY9"/>
<accession>A0A1V8TMY9</accession>
<evidence type="ECO:0000256" key="2">
    <source>
        <dbReference type="ARBA" id="ARBA00008873"/>
    </source>
</evidence>
<dbReference type="Gene3D" id="1.20.1510.10">
    <property type="entry name" value="Cation efflux protein transmembrane domain"/>
    <property type="match status" value="1"/>
</dbReference>
<dbReference type="GO" id="GO:0005739">
    <property type="term" value="C:mitochondrion"/>
    <property type="evidence" value="ECO:0007669"/>
    <property type="project" value="UniProtKB-ARBA"/>
</dbReference>
<dbReference type="InterPro" id="IPR027469">
    <property type="entry name" value="Cation_efflux_TMD_sf"/>
</dbReference>
<keyword evidence="4" id="KW-0812">Transmembrane</keyword>
<dbReference type="GO" id="GO:0098771">
    <property type="term" value="P:inorganic ion homeostasis"/>
    <property type="evidence" value="ECO:0007669"/>
    <property type="project" value="UniProtKB-ARBA"/>
</dbReference>
<dbReference type="EMBL" id="NAJO01000004">
    <property type="protein sequence ID" value="OQO12747.1"/>
    <property type="molecule type" value="Genomic_DNA"/>
</dbReference>
<protein>
    <recommendedName>
        <fullName evidence="9">Myb-like domain-containing protein</fullName>
    </recommendedName>
</protein>
<feature type="region of interest" description="Disordered" evidence="8">
    <location>
        <begin position="143"/>
        <end position="177"/>
    </location>
</feature>
<dbReference type="CDD" id="cd00167">
    <property type="entry name" value="SANT"/>
    <property type="match status" value="1"/>
</dbReference>
<evidence type="ECO:0000259" key="9">
    <source>
        <dbReference type="PROSITE" id="PS50090"/>
    </source>
</evidence>
<dbReference type="NCBIfam" id="TIGR01297">
    <property type="entry name" value="CDF"/>
    <property type="match status" value="1"/>
</dbReference>
<feature type="compositionally biased region" description="Polar residues" evidence="8">
    <location>
        <begin position="634"/>
        <end position="649"/>
    </location>
</feature>
<dbReference type="GO" id="GO:0030003">
    <property type="term" value="P:intracellular monoatomic cation homeostasis"/>
    <property type="evidence" value="ECO:0007669"/>
    <property type="project" value="UniProtKB-ARBA"/>
</dbReference>
<sequence length="649" mass="70270">MPKETRLPSTRHAQSVQTPYPQVTTSASSQRNAAIWSTADDEILLRARASGLNWQPIAGKHFPNKTANACRKRHERLIERRHVDDWDNQKLDLLAQEYLACRKEMWEILAARLGERWNVVEAKCMEKGLKSLQTTVRTAQRKAAAGETDGNRVIPDHNSDSGFLGSGSEPDVEPEMDVDEPAPAIPPMTTKHSATASWSGPPRRDSHLQADHIRSRSLPVPQLLPLYQPPPPRAYVPHATRQAQIGMRGISIQSVLVSAEPRVQTMQQTRVKFTNKADPGVRITRLGLYVNLGMALLKGTGGYVFNSQALTADAVHALTDLVSDVTTLATISYSLRPPTTRFPMGYGKIESLGALGVSGLLLSGGVMIGLQAVTALSAQFAPALGEMIGHLAVFGHSHSHGHAETAGVEGVNINAAWLAAGSIVVKEYLYRATIKIARRKRSSILASNAYHHRVDSLTSFVALVVISASHFLANAQWLDPVGGLIISAMIVQAGWGNTKNALLELADVGMEEEIRGGVERSAKLALVGAGYDEAVVRGVQGVKSGQNFLVEVEVGVPAQWSLGDTAEVENTLREKVAKDVKGVRRVSVRFVVEKQGDAFADEFVAGRMSDAEDGGHDHEHEHGNGRDHTHEPVTKSTSIHTNGSAHAKK</sequence>
<keyword evidence="3" id="KW-0813">Transport</keyword>
<dbReference type="PROSITE" id="PS50090">
    <property type="entry name" value="MYB_LIKE"/>
    <property type="match status" value="1"/>
</dbReference>
<dbReference type="Proteomes" id="UP000192596">
    <property type="component" value="Unassembled WGS sequence"/>
</dbReference>
<reference evidence="11" key="1">
    <citation type="submission" date="2017-03" db="EMBL/GenBank/DDBJ databases">
        <title>Genomes of endolithic fungi from Antarctica.</title>
        <authorList>
            <person name="Coleine C."/>
            <person name="Masonjones S."/>
            <person name="Stajich J.E."/>
        </authorList>
    </citation>
    <scope>NUCLEOTIDE SEQUENCE [LARGE SCALE GENOMIC DNA]</scope>
    <source>
        <strain evidence="11">CCFEE 5527</strain>
    </source>
</reference>
<comment type="caution">
    <text evidence="10">The sequence shown here is derived from an EMBL/GenBank/DDBJ whole genome shotgun (WGS) entry which is preliminary data.</text>
</comment>
<keyword evidence="7" id="KW-0472">Membrane</keyword>